<organism evidence="1 2">
    <name type="scientific">Entomophthora muscae</name>
    <dbReference type="NCBI Taxonomy" id="34485"/>
    <lineage>
        <taxon>Eukaryota</taxon>
        <taxon>Fungi</taxon>
        <taxon>Fungi incertae sedis</taxon>
        <taxon>Zoopagomycota</taxon>
        <taxon>Entomophthoromycotina</taxon>
        <taxon>Entomophthoromycetes</taxon>
        <taxon>Entomophthorales</taxon>
        <taxon>Entomophthoraceae</taxon>
        <taxon>Entomophthora</taxon>
    </lineage>
</organism>
<accession>A0ACC2UJW6</accession>
<sequence length="611" mass="67156">MAARLDSAVNSLEEIRGHVIGIDLGTTYSCAAVWRAGGVEVIPNSCGRRTTPSYVALGRPGRALGEEAKVQVASDPRGTVYGVKRIIGRRYSDEQVQEDIRSWPFQVVDQFGKPFIQIGEKKLFAPEEISAMVVEKLITDAEAYLGGMVGGVAVTVPAYFNSAQREATKQACEIAGTRVLRVISEPTAAAIAYGIDGTTELRRLMVFDLGGGTLDVSLVEISGKKVRVQAVAGDMHLGGEDFDGRLIRHFVQEFQGLHGVDLEKSPRAMQRLRGACEEAKRSLSSEKKVDVVVDQIYGSKDLVSAITRDKFEELCGDLFNQTLVPVQEMLLKEEVSKKDIQEVVLVGGASRMPKVRQLLSRFFSGRKLSHGINPEEAVACGAAMYASALVKKGNDGLVIGDVAPQSLGIRCIYDRMSSVITRNMPLPAKESQIFTTTRDYQERVRLDAYEGEFDDTSNNLLIGGFTLENIEQSRMGKPKIKVTFDVSEDGIATVYAKDLATLSENSASFVNKRRRLMESEVERMVREAKKLRSQDRVMESLSSAIDQLEAFDADLAAYARAHNVSRKIAVRGDMHPDRALDCLMDWIQASPFSQTSQGSASIRQLRDSLQP</sequence>
<reference evidence="1" key="1">
    <citation type="submission" date="2022-04" db="EMBL/GenBank/DDBJ databases">
        <title>Genome of the entomopathogenic fungus Entomophthora muscae.</title>
        <authorList>
            <person name="Elya C."/>
            <person name="Lovett B.R."/>
            <person name="Lee E."/>
            <person name="Macias A.M."/>
            <person name="Hajek A.E."/>
            <person name="De Bivort B.L."/>
            <person name="Kasson M.T."/>
            <person name="De Fine Licht H.H."/>
            <person name="Stajich J.E."/>
        </authorList>
    </citation>
    <scope>NUCLEOTIDE SEQUENCE</scope>
    <source>
        <strain evidence="1">Berkeley</strain>
    </source>
</reference>
<protein>
    <submittedName>
        <fullName evidence="1">Heat shock 70 kDa protein 1A</fullName>
    </submittedName>
</protein>
<dbReference type="Proteomes" id="UP001165960">
    <property type="component" value="Unassembled WGS sequence"/>
</dbReference>
<keyword evidence="2" id="KW-1185">Reference proteome</keyword>
<comment type="caution">
    <text evidence="1">The sequence shown here is derived from an EMBL/GenBank/DDBJ whole genome shotgun (WGS) entry which is preliminary data.</text>
</comment>
<proteinExistence type="predicted"/>
<name>A0ACC2UJW6_9FUNG</name>
<gene>
    <name evidence="1" type="primary">HSPA1A_2</name>
    <name evidence="1" type="ORF">DSO57_1033830</name>
</gene>
<evidence type="ECO:0000313" key="2">
    <source>
        <dbReference type="Proteomes" id="UP001165960"/>
    </source>
</evidence>
<keyword evidence="1" id="KW-0346">Stress response</keyword>
<evidence type="ECO:0000313" key="1">
    <source>
        <dbReference type="EMBL" id="KAJ9087384.1"/>
    </source>
</evidence>
<dbReference type="EMBL" id="QTSX02000272">
    <property type="protein sequence ID" value="KAJ9087384.1"/>
    <property type="molecule type" value="Genomic_DNA"/>
</dbReference>